<dbReference type="Proteomes" id="UP000030185">
    <property type="component" value="Unassembled WGS sequence"/>
</dbReference>
<organism evidence="1 2">
    <name type="scientific">Sporocytophaga myxococcoides</name>
    <dbReference type="NCBI Taxonomy" id="153721"/>
    <lineage>
        <taxon>Bacteria</taxon>
        <taxon>Pseudomonadati</taxon>
        <taxon>Bacteroidota</taxon>
        <taxon>Cytophagia</taxon>
        <taxon>Cytophagales</taxon>
        <taxon>Cytophagaceae</taxon>
        <taxon>Sporocytophaga</taxon>
    </lineage>
</organism>
<proteinExistence type="predicted"/>
<comment type="caution">
    <text evidence="1">The sequence shown here is derived from an EMBL/GenBank/DDBJ whole genome shotgun (WGS) entry which is preliminary data.</text>
</comment>
<dbReference type="AlphaFoldDB" id="A0A098LAA7"/>
<name>A0A098LAA7_9BACT</name>
<evidence type="ECO:0000313" key="1">
    <source>
        <dbReference type="EMBL" id="GAL83825.1"/>
    </source>
</evidence>
<gene>
    <name evidence="1" type="ORF">MYP_1053</name>
</gene>
<reference evidence="1 2" key="1">
    <citation type="submission" date="2014-09" db="EMBL/GenBank/DDBJ databases">
        <title>Sporocytophaga myxococcoides PG-01 genome sequencing.</title>
        <authorList>
            <person name="Liu L."/>
            <person name="Gao P.J."/>
            <person name="Chen G.J."/>
            <person name="Wang L.S."/>
        </authorList>
    </citation>
    <scope>NUCLEOTIDE SEQUENCE [LARGE SCALE GENOMIC DNA]</scope>
    <source>
        <strain evidence="1 2">PG-01</strain>
    </source>
</reference>
<dbReference type="RefSeq" id="WP_045459496.1">
    <property type="nucleotide sequence ID" value="NZ_BBLT01000002.1"/>
</dbReference>
<sequence>MYDHEPVQITISNNLQGFTIEPNSFTQKAGDKSRELTLVVNKDFEPGVYTIPMIGKSVSGRVVTSELKVRVLSSSPSNYFVGKYNVKDVIIGSTDTLFYEENIEAVGSDSIRFTNNEVLYKGHPLLYNVLAGISSYGPDLRLSI</sequence>
<dbReference type="STRING" id="153721.MYP_1053"/>
<dbReference type="EMBL" id="BBLT01000002">
    <property type="protein sequence ID" value="GAL83825.1"/>
    <property type="molecule type" value="Genomic_DNA"/>
</dbReference>
<protein>
    <submittedName>
        <fullName evidence="1">Uncharacterized protein</fullName>
    </submittedName>
</protein>
<keyword evidence="2" id="KW-1185">Reference proteome</keyword>
<evidence type="ECO:0000313" key="2">
    <source>
        <dbReference type="Proteomes" id="UP000030185"/>
    </source>
</evidence>
<accession>A0A098LAA7</accession>